<keyword evidence="1" id="KW-0732">Signal</keyword>
<dbReference type="Proteomes" id="UP001198862">
    <property type="component" value="Unassembled WGS sequence"/>
</dbReference>
<feature type="chain" id="PRO_5046587778" evidence="1">
    <location>
        <begin position="24"/>
        <end position="127"/>
    </location>
</feature>
<reference evidence="3 4" key="1">
    <citation type="submission" date="2021-11" db="EMBL/GenBank/DDBJ databases">
        <authorList>
            <person name="Lee D.-H."/>
            <person name="Kim S.-B."/>
        </authorList>
    </citation>
    <scope>NUCLEOTIDE SEQUENCE [LARGE SCALE GENOMIC DNA]</scope>
    <source>
        <strain evidence="3 4">KCTC 52223</strain>
    </source>
</reference>
<dbReference type="EMBL" id="JAJISD010000008">
    <property type="protein sequence ID" value="MCC8430935.1"/>
    <property type="molecule type" value="Genomic_DNA"/>
</dbReference>
<proteinExistence type="predicted"/>
<comment type="caution">
    <text evidence="3">The sequence shown here is derived from an EMBL/GenBank/DDBJ whole genome shotgun (WGS) entry which is preliminary data.</text>
</comment>
<dbReference type="InterPro" id="IPR025240">
    <property type="entry name" value="DUF4189"/>
</dbReference>
<evidence type="ECO:0000313" key="4">
    <source>
        <dbReference type="Proteomes" id="UP001198862"/>
    </source>
</evidence>
<protein>
    <submittedName>
        <fullName evidence="3">DUF4189 domain-containing protein</fullName>
    </submittedName>
</protein>
<sequence length="127" mass="13455">MFRFLALVALFSWLIAGAATAHAQNQAPQYWVTYAYDSSTGAWGLGWGRTDRQTTINEALSRCAKPGCKVGNVTLARCIAIAEGTQRGPGFGYGNDANSAKANALRFCQQGPAGSTCELTAWRCGGS</sequence>
<keyword evidence="4" id="KW-1185">Reference proteome</keyword>
<name>A0ABS8KXZ6_9HYPH</name>
<feature type="signal peptide" evidence="1">
    <location>
        <begin position="1"/>
        <end position="23"/>
    </location>
</feature>
<dbReference type="RefSeq" id="WP_230552092.1">
    <property type="nucleotide sequence ID" value="NZ_JAJISD010000008.1"/>
</dbReference>
<dbReference type="Pfam" id="PF13827">
    <property type="entry name" value="DUF4189"/>
    <property type="match status" value="1"/>
</dbReference>
<feature type="domain" description="DUF4189" evidence="2">
    <location>
        <begin position="31"/>
        <end position="124"/>
    </location>
</feature>
<evidence type="ECO:0000256" key="1">
    <source>
        <dbReference type="SAM" id="SignalP"/>
    </source>
</evidence>
<accession>A0ABS8KXZ6</accession>
<gene>
    <name evidence="3" type="ORF">LJ725_18330</name>
</gene>
<evidence type="ECO:0000259" key="2">
    <source>
        <dbReference type="Pfam" id="PF13827"/>
    </source>
</evidence>
<evidence type="ECO:0000313" key="3">
    <source>
        <dbReference type="EMBL" id="MCC8430935.1"/>
    </source>
</evidence>
<organism evidence="3 4">
    <name type="scientific">Reyranella aquatilis</name>
    <dbReference type="NCBI Taxonomy" id="2035356"/>
    <lineage>
        <taxon>Bacteria</taxon>
        <taxon>Pseudomonadati</taxon>
        <taxon>Pseudomonadota</taxon>
        <taxon>Alphaproteobacteria</taxon>
        <taxon>Hyphomicrobiales</taxon>
        <taxon>Reyranellaceae</taxon>
        <taxon>Reyranella</taxon>
    </lineage>
</organism>